<keyword evidence="11" id="KW-1185">Reference proteome</keyword>
<evidence type="ECO:0000256" key="4">
    <source>
        <dbReference type="ARBA" id="ARBA00022827"/>
    </source>
</evidence>
<dbReference type="InterPro" id="IPR013786">
    <property type="entry name" value="AcylCoA_DH/ox_N"/>
</dbReference>
<dbReference type="RefSeq" id="WP_284203373.1">
    <property type="nucleotide sequence ID" value="NZ_BSPQ01000002.1"/>
</dbReference>
<keyword evidence="5" id="KW-0560">Oxidoreductase</keyword>
<dbReference type="InterPro" id="IPR037069">
    <property type="entry name" value="AcylCoA_DH/ox_N_sf"/>
</dbReference>
<feature type="domain" description="Acyl-CoA dehydrogenase/oxidase N-terminal" evidence="9">
    <location>
        <begin position="75"/>
        <end position="180"/>
    </location>
</feature>
<dbReference type="InterPro" id="IPR009075">
    <property type="entry name" value="AcylCo_DH/oxidase_C"/>
</dbReference>
<evidence type="ECO:0000259" key="7">
    <source>
        <dbReference type="Pfam" id="PF00441"/>
    </source>
</evidence>
<protein>
    <submittedName>
        <fullName evidence="10">Acyl-CoA dehydrogenase</fullName>
    </submittedName>
</protein>
<dbReference type="InterPro" id="IPR006091">
    <property type="entry name" value="Acyl-CoA_Oxase/DH_mid-dom"/>
</dbReference>
<evidence type="ECO:0000256" key="3">
    <source>
        <dbReference type="ARBA" id="ARBA00022630"/>
    </source>
</evidence>
<dbReference type="Pfam" id="PF02771">
    <property type="entry name" value="Acyl-CoA_dh_N"/>
    <property type="match status" value="1"/>
</dbReference>
<evidence type="ECO:0000313" key="10">
    <source>
        <dbReference type="EMBL" id="GLS90256.1"/>
    </source>
</evidence>
<dbReference type="InterPro" id="IPR009100">
    <property type="entry name" value="AcylCoA_DH/oxidase_NM_dom_sf"/>
</dbReference>
<evidence type="ECO:0000256" key="1">
    <source>
        <dbReference type="ARBA" id="ARBA00001974"/>
    </source>
</evidence>
<dbReference type="Gene3D" id="2.40.110.10">
    <property type="entry name" value="Butyryl-CoA Dehydrogenase, subunit A, domain 2"/>
    <property type="match status" value="1"/>
</dbReference>
<comment type="caution">
    <text evidence="10">The sequence shown here is derived from an EMBL/GenBank/DDBJ whole genome shotgun (WGS) entry which is preliminary data.</text>
</comment>
<evidence type="ECO:0000256" key="6">
    <source>
        <dbReference type="SAM" id="MobiDB-lite"/>
    </source>
</evidence>
<dbReference type="InterPro" id="IPR046373">
    <property type="entry name" value="Acyl-CoA_Oxase/DH_mid-dom_sf"/>
</dbReference>
<dbReference type="Pfam" id="PF00441">
    <property type="entry name" value="Acyl-CoA_dh_1"/>
    <property type="match status" value="1"/>
</dbReference>
<feature type="domain" description="Acyl-CoA dehydrogenase/oxidase C-terminal" evidence="7">
    <location>
        <begin position="298"/>
        <end position="457"/>
    </location>
</feature>
<comment type="cofactor">
    <cofactor evidence="1 5">
        <name>FAD</name>
        <dbReference type="ChEBI" id="CHEBI:57692"/>
    </cofactor>
</comment>
<dbReference type="InterPro" id="IPR036250">
    <property type="entry name" value="AcylCo_DH-like_C"/>
</dbReference>
<reference evidence="11" key="1">
    <citation type="journal article" date="2019" name="Int. J. Syst. Evol. Microbiol.">
        <title>The Global Catalogue of Microorganisms (GCM) 10K type strain sequencing project: providing services to taxonomists for standard genome sequencing and annotation.</title>
        <authorList>
            <consortium name="The Broad Institute Genomics Platform"/>
            <consortium name="The Broad Institute Genome Sequencing Center for Infectious Disease"/>
            <person name="Wu L."/>
            <person name="Ma J."/>
        </authorList>
    </citation>
    <scope>NUCLEOTIDE SEQUENCE [LARGE SCALE GENOMIC DNA]</scope>
    <source>
        <strain evidence="11">NBRC 103166</strain>
    </source>
</reference>
<evidence type="ECO:0000256" key="2">
    <source>
        <dbReference type="ARBA" id="ARBA00009347"/>
    </source>
</evidence>
<dbReference type="SUPFAM" id="SSF56645">
    <property type="entry name" value="Acyl-CoA dehydrogenase NM domain-like"/>
    <property type="match status" value="1"/>
</dbReference>
<dbReference type="Gene3D" id="1.10.540.10">
    <property type="entry name" value="Acyl-CoA dehydrogenase/oxidase, N-terminal domain"/>
    <property type="match status" value="1"/>
</dbReference>
<keyword evidence="3 5" id="KW-0285">Flavoprotein</keyword>
<proteinExistence type="inferred from homology"/>
<dbReference type="PANTHER" id="PTHR43884:SF9">
    <property type="entry name" value="COMPLEX I ASSEMBLY FACTOR ACAD9, MITOCHONDRIAL"/>
    <property type="match status" value="1"/>
</dbReference>
<evidence type="ECO:0000259" key="9">
    <source>
        <dbReference type="Pfam" id="PF02771"/>
    </source>
</evidence>
<feature type="compositionally biased region" description="Polar residues" evidence="6">
    <location>
        <begin position="1"/>
        <end position="21"/>
    </location>
</feature>
<comment type="similarity">
    <text evidence="2 5">Belongs to the acyl-CoA dehydrogenase family.</text>
</comment>
<keyword evidence="4 5" id="KW-0274">FAD</keyword>
<dbReference type="EMBL" id="BSPQ01000002">
    <property type="protein sequence ID" value="GLS90256.1"/>
    <property type="molecule type" value="Genomic_DNA"/>
</dbReference>
<evidence type="ECO:0000313" key="11">
    <source>
        <dbReference type="Proteomes" id="UP001157353"/>
    </source>
</evidence>
<name>A0ABQ6DZS5_9GAMM</name>
<evidence type="ECO:0000259" key="8">
    <source>
        <dbReference type="Pfam" id="PF02770"/>
    </source>
</evidence>
<dbReference type="SUPFAM" id="SSF47203">
    <property type="entry name" value="Acyl-CoA dehydrogenase C-terminal domain-like"/>
    <property type="match status" value="1"/>
</dbReference>
<evidence type="ECO:0000256" key="5">
    <source>
        <dbReference type="RuleBase" id="RU362125"/>
    </source>
</evidence>
<dbReference type="PANTHER" id="PTHR43884">
    <property type="entry name" value="ACYL-COA DEHYDROGENASE"/>
    <property type="match status" value="1"/>
</dbReference>
<dbReference type="Pfam" id="PF02770">
    <property type="entry name" value="Acyl-CoA_dh_M"/>
    <property type="match status" value="1"/>
</dbReference>
<gene>
    <name evidence="10" type="ORF">GCM10007916_13230</name>
</gene>
<feature type="region of interest" description="Disordered" evidence="6">
    <location>
        <begin position="1"/>
        <end position="38"/>
    </location>
</feature>
<organism evidence="10 11">
    <name type="scientific">Psychromonas marina</name>
    <dbReference type="NCBI Taxonomy" id="88364"/>
    <lineage>
        <taxon>Bacteria</taxon>
        <taxon>Pseudomonadati</taxon>
        <taxon>Pseudomonadota</taxon>
        <taxon>Gammaproteobacteria</taxon>
        <taxon>Alteromonadales</taxon>
        <taxon>Psychromonadaceae</taxon>
        <taxon>Psychromonas</taxon>
    </lineage>
</organism>
<sequence length="635" mass="70585">MNKQTEQAQHEQQSVIDTSKMNSEKAAAMQLAESARDNSKQQSSFAGQLFMGNFQEDLIFPFPTQSQAEKKIGDELVEQVCEFLINHLDAEKVDETRTIPPEVIQGLVDMGLFAMKVPKKYNGLGLTQVNYNRVMMAISAHCGATAVLLSAHQSIGVPQPLKMFGTEAQKDKYLPQFREGKISAFALTEPEVGSDPAKMETTATLTEDGKHFLINGIKLWCTNGLIADVLVVMAQTAPKTLSNGKQVKQVTAFIVEKEMSGMEVLHRCDFMGIRGIQNGLIKFTDVKVPIENIILGEGKGLKLALATLNTGRLTLPAAATGMGKYCLAVARDWGNERVQWGMAIGKHEAGAKKIAFIASSTFAMEAVTYLTSHMADDPNLDLRIEAAMAKLFCSELAWDVVDTTMQLRGGRGYEKASSLKARGEKPYPIERLMRDCRINRIIEGTTDIMKLFLAREAMDPHLKVAEDLLKKNLPVGEKLQAGVKLAAFYSSWYPTQWLNSSIWSSHPGLGKLAKHISFVESAAHKLARTIFHYIGLYQDRLERKQHILGLLMEIGTELFAISATCSFATSKLQENHDDLTPQYLADVFCLNSKRKIDRLFDELSNNDDNKENKLAKSVLEGDIKWLEQGVPWVDY</sequence>
<feature type="domain" description="Acyl-CoA oxidase/dehydrogenase middle" evidence="8">
    <location>
        <begin position="184"/>
        <end position="286"/>
    </location>
</feature>
<dbReference type="Gene3D" id="1.20.140.10">
    <property type="entry name" value="Butyryl-CoA Dehydrogenase, subunit A, domain 3"/>
    <property type="match status" value="2"/>
</dbReference>
<dbReference type="Proteomes" id="UP001157353">
    <property type="component" value="Unassembled WGS sequence"/>
</dbReference>
<accession>A0ABQ6DZS5</accession>